<organism evidence="6">
    <name type="scientific">mine drainage metagenome</name>
    <dbReference type="NCBI Taxonomy" id="410659"/>
    <lineage>
        <taxon>unclassified sequences</taxon>
        <taxon>metagenomes</taxon>
        <taxon>ecological metagenomes</taxon>
    </lineage>
</organism>
<reference evidence="6" key="1">
    <citation type="submission" date="2016-10" db="EMBL/GenBank/DDBJ databases">
        <title>Sequence of Gallionella enrichment culture.</title>
        <authorList>
            <person name="Poehlein A."/>
            <person name="Muehling M."/>
            <person name="Daniel R."/>
        </authorList>
    </citation>
    <scope>NUCLEOTIDE SEQUENCE</scope>
</reference>
<feature type="domain" description="HTH tetR-type" evidence="5">
    <location>
        <begin position="5"/>
        <end position="68"/>
    </location>
</feature>
<dbReference type="Gene3D" id="1.10.357.10">
    <property type="entry name" value="Tetracycline Repressor, domain 2"/>
    <property type="match status" value="1"/>
</dbReference>
<keyword evidence="3" id="KW-0804">Transcription</keyword>
<dbReference type="InterPro" id="IPR036271">
    <property type="entry name" value="Tet_transcr_reg_TetR-rel_C_sf"/>
</dbReference>
<dbReference type="InterPro" id="IPR009057">
    <property type="entry name" value="Homeodomain-like_sf"/>
</dbReference>
<dbReference type="PROSITE" id="PS50977">
    <property type="entry name" value="HTH_TETR_2"/>
    <property type="match status" value="1"/>
</dbReference>
<dbReference type="Pfam" id="PF13305">
    <property type="entry name" value="TetR_C_33"/>
    <property type="match status" value="1"/>
</dbReference>
<proteinExistence type="predicted"/>
<evidence type="ECO:0000313" key="6">
    <source>
        <dbReference type="EMBL" id="OIQ95630.1"/>
    </source>
</evidence>
<protein>
    <submittedName>
        <fullName evidence="6">Bacterial regulatory protein, tetR family</fullName>
    </submittedName>
</protein>
<dbReference type="InterPro" id="IPR025996">
    <property type="entry name" value="MT1864/Rv1816-like_C"/>
</dbReference>
<dbReference type="InterPro" id="IPR001647">
    <property type="entry name" value="HTH_TetR"/>
</dbReference>
<dbReference type="Gene3D" id="1.10.10.60">
    <property type="entry name" value="Homeodomain-like"/>
    <property type="match status" value="1"/>
</dbReference>
<dbReference type="Pfam" id="PF00440">
    <property type="entry name" value="TetR_N"/>
    <property type="match status" value="1"/>
</dbReference>
<dbReference type="SUPFAM" id="SSF48498">
    <property type="entry name" value="Tetracyclin repressor-like, C-terminal domain"/>
    <property type="match status" value="1"/>
</dbReference>
<keyword evidence="1" id="KW-0805">Transcription regulation</keyword>
<accession>A0A1J5RHR4</accession>
<dbReference type="EMBL" id="MLJW01000163">
    <property type="protein sequence ID" value="OIQ95630.1"/>
    <property type="molecule type" value="Genomic_DNA"/>
</dbReference>
<evidence type="ECO:0000256" key="1">
    <source>
        <dbReference type="ARBA" id="ARBA00023015"/>
    </source>
</evidence>
<dbReference type="GO" id="GO:0003677">
    <property type="term" value="F:DNA binding"/>
    <property type="evidence" value="ECO:0007669"/>
    <property type="project" value="UniProtKB-KW"/>
</dbReference>
<feature type="compositionally biased region" description="Low complexity" evidence="4">
    <location>
        <begin position="212"/>
        <end position="223"/>
    </location>
</feature>
<evidence type="ECO:0000256" key="3">
    <source>
        <dbReference type="ARBA" id="ARBA00023163"/>
    </source>
</evidence>
<feature type="region of interest" description="Disordered" evidence="4">
    <location>
        <begin position="201"/>
        <end position="234"/>
    </location>
</feature>
<sequence>MARAGLSRQAVVDLALAVVDDAGSRGFEDLTLSAVAARAGVAVPSLYKHIGGLPELRRAVARSCVSELAEVIETAVASAVPEAQPGAAELRAAANAVRFFAWRTPGRYDASQGSSWAQDPDAVEVQQAGARSVTAIAEILAQFDVAPDHLIDAVRAVRAALHGFVVLELDGGFGMPEDVDASFQFLVDALVRSLALPSLPESRTVRSGPATPSGGRAASAADARAGDPDRPRAR</sequence>
<dbReference type="AlphaFoldDB" id="A0A1J5RHR4"/>
<keyword evidence="2" id="KW-0238">DNA-binding</keyword>
<evidence type="ECO:0000256" key="2">
    <source>
        <dbReference type="ARBA" id="ARBA00023125"/>
    </source>
</evidence>
<comment type="caution">
    <text evidence="6">The sequence shown here is derived from an EMBL/GenBank/DDBJ whole genome shotgun (WGS) entry which is preliminary data.</text>
</comment>
<evidence type="ECO:0000259" key="5">
    <source>
        <dbReference type="PROSITE" id="PS50977"/>
    </source>
</evidence>
<dbReference type="SUPFAM" id="SSF46689">
    <property type="entry name" value="Homeodomain-like"/>
    <property type="match status" value="1"/>
</dbReference>
<name>A0A1J5RHR4_9ZZZZ</name>
<evidence type="ECO:0000256" key="4">
    <source>
        <dbReference type="SAM" id="MobiDB-lite"/>
    </source>
</evidence>
<gene>
    <name evidence="6" type="ORF">GALL_224060</name>
</gene>
<feature type="compositionally biased region" description="Basic and acidic residues" evidence="4">
    <location>
        <begin position="224"/>
        <end position="234"/>
    </location>
</feature>